<accession>Q9ZIK5</accession>
<reference evidence="2" key="1">
    <citation type="journal article" date="1998" name="Proc. Natl. Acad. Sci. U.S.A.">
        <title>PCR-based subtractive hybridization and differences in gene content among strains of Helicobacter pylori.</title>
        <authorList>
            <person name="Akopyants N.S."/>
            <person name="Fradkov A."/>
            <person name="Diatchenko L."/>
            <person name="Hill J.E."/>
            <person name="Siebert P.D."/>
            <person name="Lukyanov S.A."/>
            <person name="Sverdlov E.D."/>
            <person name="Berg D.E."/>
        </authorList>
    </citation>
    <scope>NUCLEOTIDE SEQUENCE</scope>
    <source>
        <strain evidence="2">J166</strain>
    </source>
</reference>
<feature type="region of interest" description="Disordered" evidence="1">
    <location>
        <begin position="1"/>
        <end position="30"/>
    </location>
</feature>
<proteinExistence type="predicted"/>
<feature type="compositionally biased region" description="Basic and acidic residues" evidence="1">
    <location>
        <begin position="42"/>
        <end position="59"/>
    </location>
</feature>
<sequence>MFALIQRKRQIRENLKNRSTRKDAKNFEKLSNTAEEIISKKQEELQSKETPEGKHDGERLSSVTEEIISKKLEELKTRKDKGD</sequence>
<feature type="compositionally biased region" description="Basic residues" evidence="1">
    <location>
        <begin position="1"/>
        <end position="10"/>
    </location>
</feature>
<dbReference type="EMBL" id="AF025970">
    <property type="protein sequence ID" value="AAC69258.1"/>
    <property type="molecule type" value="Genomic_DNA"/>
</dbReference>
<feature type="compositionally biased region" description="Basic and acidic residues" evidence="1">
    <location>
        <begin position="11"/>
        <end position="28"/>
    </location>
</feature>
<evidence type="ECO:0000313" key="2">
    <source>
        <dbReference type="EMBL" id="AAC69258.1"/>
    </source>
</evidence>
<evidence type="ECO:0000256" key="1">
    <source>
        <dbReference type="SAM" id="MobiDB-lite"/>
    </source>
</evidence>
<organism evidence="2">
    <name type="scientific">Helicobacter pylori</name>
    <name type="common">Campylobacter pylori</name>
    <dbReference type="NCBI Taxonomy" id="210"/>
    <lineage>
        <taxon>Bacteria</taxon>
        <taxon>Pseudomonadati</taxon>
        <taxon>Campylobacterota</taxon>
        <taxon>Epsilonproteobacteria</taxon>
        <taxon>Campylobacterales</taxon>
        <taxon>Helicobacteraceae</taxon>
        <taxon>Helicobacter</taxon>
    </lineage>
</organism>
<protein>
    <submittedName>
        <fullName evidence="2">Uncharacterized protein</fullName>
    </submittedName>
</protein>
<dbReference type="AlphaFoldDB" id="Q9ZIK5"/>
<feature type="region of interest" description="Disordered" evidence="1">
    <location>
        <begin position="42"/>
        <end position="64"/>
    </location>
</feature>
<name>Q9ZIK5_HELPX</name>